<dbReference type="SUPFAM" id="SSF56672">
    <property type="entry name" value="DNA/RNA polymerases"/>
    <property type="match status" value="1"/>
</dbReference>
<keyword evidence="2" id="KW-1185">Reference proteome</keyword>
<organism evidence="1 2">
    <name type="scientific">Cardiocondyla obscurior</name>
    <dbReference type="NCBI Taxonomy" id="286306"/>
    <lineage>
        <taxon>Eukaryota</taxon>
        <taxon>Metazoa</taxon>
        <taxon>Ecdysozoa</taxon>
        <taxon>Arthropoda</taxon>
        <taxon>Hexapoda</taxon>
        <taxon>Insecta</taxon>
        <taxon>Pterygota</taxon>
        <taxon>Neoptera</taxon>
        <taxon>Endopterygota</taxon>
        <taxon>Hymenoptera</taxon>
        <taxon>Apocrita</taxon>
        <taxon>Aculeata</taxon>
        <taxon>Formicoidea</taxon>
        <taxon>Formicidae</taxon>
        <taxon>Myrmicinae</taxon>
        <taxon>Cardiocondyla</taxon>
    </lineage>
</organism>
<dbReference type="EMBL" id="JADYXP020000023">
    <property type="protein sequence ID" value="KAL0101901.1"/>
    <property type="molecule type" value="Genomic_DNA"/>
</dbReference>
<dbReference type="AlphaFoldDB" id="A0AAW2EDW3"/>
<dbReference type="Pfam" id="PF05380">
    <property type="entry name" value="Peptidase_A17"/>
    <property type="match status" value="1"/>
</dbReference>
<evidence type="ECO:0000313" key="1">
    <source>
        <dbReference type="EMBL" id="KAL0101901.1"/>
    </source>
</evidence>
<dbReference type="GO" id="GO:0071897">
    <property type="term" value="P:DNA biosynthetic process"/>
    <property type="evidence" value="ECO:0007669"/>
    <property type="project" value="UniProtKB-ARBA"/>
</dbReference>
<gene>
    <name evidence="1" type="ORF">PUN28_018453</name>
</gene>
<reference evidence="1 2" key="1">
    <citation type="submission" date="2023-03" db="EMBL/GenBank/DDBJ databases">
        <title>High recombination rates correlate with genetic variation in Cardiocondyla obscurior ants.</title>
        <authorList>
            <person name="Errbii M."/>
        </authorList>
    </citation>
    <scope>NUCLEOTIDE SEQUENCE [LARGE SCALE GENOMIC DNA]</scope>
    <source>
        <strain evidence="1">Alpha-2009</strain>
        <tissue evidence="1">Whole body</tissue>
    </source>
</reference>
<sequence length="198" mass="22392">MFRQIKIHPKDRNFQRICWQDENGQSCSYALTTVTYGLCCASFLALRTLLQLLNDEGPNYSLAITPMSTGRYVDDIFGGSETKEEAKMVVQQLTQLCNKGGFPLQNWRSNCFEILLEQKEKVSTILEPEPAFQKVLGLIWNSETDLFSFSVKAPLTQNYTKRLIASDIAKLYDPLGLSAPVLITAKILLQELWCLKTG</sequence>
<accession>A0AAW2EDW3</accession>
<protein>
    <submittedName>
        <fullName evidence="1">Uncharacterized protein</fullName>
    </submittedName>
</protein>
<dbReference type="InterPro" id="IPR043502">
    <property type="entry name" value="DNA/RNA_pol_sf"/>
</dbReference>
<evidence type="ECO:0000313" key="2">
    <source>
        <dbReference type="Proteomes" id="UP001430953"/>
    </source>
</evidence>
<comment type="caution">
    <text evidence="1">The sequence shown here is derived from an EMBL/GenBank/DDBJ whole genome shotgun (WGS) entry which is preliminary data.</text>
</comment>
<name>A0AAW2EDW3_9HYME</name>
<dbReference type="InterPro" id="IPR008042">
    <property type="entry name" value="Retrotrans_Pao"/>
</dbReference>
<proteinExistence type="predicted"/>
<dbReference type="PANTHER" id="PTHR47331">
    <property type="entry name" value="PHD-TYPE DOMAIN-CONTAINING PROTEIN"/>
    <property type="match status" value="1"/>
</dbReference>
<dbReference type="Proteomes" id="UP001430953">
    <property type="component" value="Unassembled WGS sequence"/>
</dbReference>